<evidence type="ECO:0000313" key="8">
    <source>
        <dbReference type="Proteomes" id="UP000751190"/>
    </source>
</evidence>
<dbReference type="AlphaFoldDB" id="A0A7R9YID6"/>
<keyword evidence="3" id="KW-0325">Glycoprotein</keyword>
<keyword evidence="2" id="KW-0808">Transferase</keyword>
<keyword evidence="8" id="KW-1185">Reference proteome</keyword>
<evidence type="ECO:0000256" key="3">
    <source>
        <dbReference type="ARBA" id="ARBA00023180"/>
    </source>
</evidence>
<evidence type="ECO:0000313" key="7">
    <source>
        <dbReference type="EMBL" id="KAG8463783.1"/>
    </source>
</evidence>
<dbReference type="GO" id="GO:0016757">
    <property type="term" value="F:glycosyltransferase activity"/>
    <property type="evidence" value="ECO:0007669"/>
    <property type="project" value="UniProtKB-KW"/>
</dbReference>
<dbReference type="InterPro" id="IPR049625">
    <property type="entry name" value="Glyco_transf_61_cat"/>
</dbReference>
<dbReference type="PANTHER" id="PTHR20961">
    <property type="entry name" value="GLYCOSYLTRANSFERASE"/>
    <property type="match status" value="1"/>
</dbReference>
<feature type="signal peptide" evidence="4">
    <location>
        <begin position="1"/>
        <end position="21"/>
    </location>
</feature>
<reference evidence="6" key="1">
    <citation type="submission" date="2021-01" db="EMBL/GenBank/DDBJ databases">
        <authorList>
            <person name="Corre E."/>
            <person name="Pelletier E."/>
            <person name="Niang G."/>
            <person name="Scheremetjew M."/>
            <person name="Finn R."/>
            <person name="Kale V."/>
            <person name="Holt S."/>
            <person name="Cochrane G."/>
            <person name="Meng A."/>
            <person name="Brown T."/>
            <person name="Cohen L."/>
        </authorList>
    </citation>
    <scope>NUCLEOTIDE SEQUENCE</scope>
    <source>
        <strain evidence="6">RCC1537</strain>
    </source>
</reference>
<protein>
    <recommendedName>
        <fullName evidence="5">Glycosyltransferase 61 catalytic domain-containing protein</fullName>
    </recommendedName>
</protein>
<evidence type="ECO:0000259" key="5">
    <source>
        <dbReference type="Pfam" id="PF04577"/>
    </source>
</evidence>
<keyword evidence="4" id="KW-0732">Signal</keyword>
<organism evidence="6">
    <name type="scientific">Diacronema lutheri</name>
    <name type="common">Unicellular marine alga</name>
    <name type="synonym">Monochrysis lutheri</name>
    <dbReference type="NCBI Taxonomy" id="2081491"/>
    <lineage>
        <taxon>Eukaryota</taxon>
        <taxon>Haptista</taxon>
        <taxon>Haptophyta</taxon>
        <taxon>Pavlovophyceae</taxon>
        <taxon>Pavlovales</taxon>
        <taxon>Pavlovaceae</taxon>
        <taxon>Diacronema</taxon>
    </lineage>
</organism>
<evidence type="ECO:0000256" key="4">
    <source>
        <dbReference type="SAM" id="SignalP"/>
    </source>
</evidence>
<gene>
    <name evidence="7" type="ORF">KFE25_004056</name>
    <name evidence="6" type="ORF">PLUT1463_LOCUS4390</name>
</gene>
<dbReference type="PANTHER" id="PTHR20961:SF124">
    <property type="entry name" value="GLYCOSYLTRANSFERASE"/>
    <property type="match status" value="1"/>
</dbReference>
<keyword evidence="1" id="KW-0328">Glycosyltransferase</keyword>
<dbReference type="EMBL" id="HBEB01006735">
    <property type="protein sequence ID" value="CAD8270076.1"/>
    <property type="molecule type" value="Transcribed_RNA"/>
</dbReference>
<evidence type="ECO:0000313" key="6">
    <source>
        <dbReference type="EMBL" id="CAD8270076.1"/>
    </source>
</evidence>
<evidence type="ECO:0000256" key="1">
    <source>
        <dbReference type="ARBA" id="ARBA00022676"/>
    </source>
</evidence>
<accession>A0A7R9YID6</accession>
<proteinExistence type="predicted"/>
<dbReference type="Pfam" id="PF04577">
    <property type="entry name" value="Glyco_transf_61"/>
    <property type="match status" value="1"/>
</dbReference>
<sequence length="478" mass="51857">MVPHCLGLLALGWADGPGARARPTEDNATRTARECSRDHGAAFLAELRARRRALCVGADVFPSLEHGPVGPVEGVVVLQPGTVRRTSRSRSLRWRSVVQIGAPCNLGAHRVALPGYMYQEHPWLLSTSARAAHARVPCARQAVLFARDGAANPFHALGAVCGAFFSALAAGADPSETDVLMTDTAADEGDLSTAMLRALFRSVRALPRAAQGRACADTLVVPSRHLALIWRDFHTPSRVRCTSSALVDGLRSALVRGLALDDRPERIVVEPLLSHGVRSAPPGETAQSAGLLLGRRAKEYRALLNERDVVRILAQRHSVRVRSIELADLPLRAQVEAVRTADVLIGVHGAALSWLLFARVRTTVIELIPPQSGPFGYYNLAHIAGLRACRYRAEASRANDRANVYVHGVLFGAFLDLCFASEEGVSSDDYLAQRDPFPVVPYTRILERAPGPLGALGNRSAAWPWTWLFGTPWRRHGN</sequence>
<reference evidence="7" key="2">
    <citation type="submission" date="2021-05" db="EMBL/GenBank/DDBJ databases">
        <title>The genome of the haptophyte Pavlova lutheri (Diacronema luteri, Pavlovales) - a model for lipid biosynthesis in eukaryotic algae.</title>
        <authorList>
            <person name="Hulatt C.J."/>
            <person name="Posewitz M.C."/>
        </authorList>
    </citation>
    <scope>NUCLEOTIDE SEQUENCE</scope>
    <source>
        <strain evidence="7">NIVA-4/92</strain>
    </source>
</reference>
<feature type="chain" id="PRO_5036212013" description="Glycosyltransferase 61 catalytic domain-containing protein" evidence="4">
    <location>
        <begin position="22"/>
        <end position="478"/>
    </location>
</feature>
<dbReference type="Proteomes" id="UP000751190">
    <property type="component" value="Unassembled WGS sequence"/>
</dbReference>
<dbReference type="OrthoDB" id="529273at2759"/>
<name>A0A7R9YID6_DIALT</name>
<evidence type="ECO:0000256" key="2">
    <source>
        <dbReference type="ARBA" id="ARBA00022679"/>
    </source>
</evidence>
<feature type="domain" description="Glycosyltransferase 61 catalytic" evidence="5">
    <location>
        <begin position="278"/>
        <end position="365"/>
    </location>
</feature>
<dbReference type="InterPro" id="IPR007657">
    <property type="entry name" value="Glycosyltransferase_61"/>
</dbReference>
<dbReference type="EMBL" id="JAGTXO010000015">
    <property type="protein sequence ID" value="KAG8463783.1"/>
    <property type="molecule type" value="Genomic_DNA"/>
</dbReference>